<dbReference type="InterPro" id="IPR020831">
    <property type="entry name" value="GlycerAld/Erythrose_P_DH"/>
</dbReference>
<evidence type="ECO:0000256" key="2">
    <source>
        <dbReference type="ARBA" id="ARBA00007406"/>
    </source>
</evidence>
<organism evidence="10 11">
    <name type="scientific">Eragrostis curvula</name>
    <name type="common">weeping love grass</name>
    <dbReference type="NCBI Taxonomy" id="38414"/>
    <lineage>
        <taxon>Eukaryota</taxon>
        <taxon>Viridiplantae</taxon>
        <taxon>Streptophyta</taxon>
        <taxon>Embryophyta</taxon>
        <taxon>Tracheophyta</taxon>
        <taxon>Spermatophyta</taxon>
        <taxon>Magnoliopsida</taxon>
        <taxon>Liliopsida</taxon>
        <taxon>Poales</taxon>
        <taxon>Poaceae</taxon>
        <taxon>PACMAD clade</taxon>
        <taxon>Chloridoideae</taxon>
        <taxon>Eragrostideae</taxon>
        <taxon>Eragrostidinae</taxon>
        <taxon>Eragrostis</taxon>
    </lineage>
</organism>
<gene>
    <name evidence="10" type="ORF">EJB05_08152</name>
</gene>
<protein>
    <recommendedName>
        <fullName evidence="5">glyceraldehyde-3-phosphate dehydrogenase (NADP(+)) (phosphorylating)</fullName>
        <ecNumber evidence="5">1.2.1.13</ecNumber>
    </recommendedName>
</protein>
<dbReference type="AlphaFoldDB" id="A0A5J9WML9"/>
<proteinExistence type="inferred from homology"/>
<name>A0A5J9WML9_9POAL</name>
<comment type="catalytic activity">
    <reaction evidence="6">
        <text>D-glyceraldehyde 3-phosphate + phosphate + NADP(+) = (2R)-3-phospho-glyceroyl phosphate + NADPH + H(+)</text>
        <dbReference type="Rhea" id="RHEA:10296"/>
        <dbReference type="ChEBI" id="CHEBI:15378"/>
        <dbReference type="ChEBI" id="CHEBI:43474"/>
        <dbReference type="ChEBI" id="CHEBI:57604"/>
        <dbReference type="ChEBI" id="CHEBI:57783"/>
        <dbReference type="ChEBI" id="CHEBI:58349"/>
        <dbReference type="ChEBI" id="CHEBI:59776"/>
        <dbReference type="EC" id="1.2.1.13"/>
    </reaction>
</comment>
<keyword evidence="11" id="KW-1185">Reference proteome</keyword>
<sequence length="487" mass="51775">MATHAALAASRIPTSARLHSKAASRQRVDFADFAGLRPGSCTISTAAREASFSDVLGAQLVAKATGENAVRAPAEAKLKVAINGFGRIGRNFLRCWHGREDSPLDVVVINDSGGVKNASHLLKYDSMLGTFKADVKIVDDQTISVDGKQITVVSNRDPLQLPWAELGIDIVIEVGTRTQGSMRPYASVADTRVLFFFGDSDTRVLTTVLMNCVVMKGTGVFVDGPGAGKHIQAGAKKVIITAPAKGADIPTYVVGVNEKDYDHDVSNIISNASCTTNCLAPFVKVLDEEFGIVKGTMTTTHSYTGDQRLLDASHRDLRRARAAALNIVPTSTGAAKAVSLVLPQLKGKLNGIALRVPTPNVSVVDLVINTEKTGISADDVNAAFRKAAEGPLKGVLDVCDAPLVSVDFRCSDVSSTIDASLTMVMGDDMVKVVAWYDNEWGYSQRVVDLAHLVAAKWPGVAVGGSGDPLEDFCKDNPETDECKVYEA</sequence>
<reference evidence="10 11" key="1">
    <citation type="journal article" date="2019" name="Sci. Rep.">
        <title>A high-quality genome of Eragrostis curvula grass provides insights into Poaceae evolution and supports new strategies to enhance forage quality.</title>
        <authorList>
            <person name="Carballo J."/>
            <person name="Santos B.A.C.M."/>
            <person name="Zappacosta D."/>
            <person name="Garbus I."/>
            <person name="Selva J.P."/>
            <person name="Gallo C.A."/>
            <person name="Diaz A."/>
            <person name="Albertini E."/>
            <person name="Caccamo M."/>
            <person name="Echenique V."/>
        </authorList>
    </citation>
    <scope>NUCLEOTIDE SEQUENCE [LARGE SCALE GENOMIC DNA]</scope>
    <source>
        <strain evidence="11">cv. Victoria</strain>
        <tissue evidence="10">Leaf</tissue>
    </source>
</reference>
<feature type="domain" description="Glyceraldehyde 3-phosphate dehydrogenase NAD(P) binding" evidence="9">
    <location>
        <begin position="78"/>
        <end position="274"/>
    </location>
</feature>
<keyword evidence="3" id="KW-0113">Calvin cycle</keyword>
<evidence type="ECO:0000256" key="4">
    <source>
        <dbReference type="ARBA" id="ARBA00023002"/>
    </source>
</evidence>
<dbReference type="PANTHER" id="PTHR43148">
    <property type="entry name" value="GLYCERALDEHYDE-3-PHOSPHATE DEHYDROGENASE 2"/>
    <property type="match status" value="1"/>
</dbReference>
<accession>A0A5J9WML9</accession>
<evidence type="ECO:0000313" key="10">
    <source>
        <dbReference type="EMBL" id="TVU48514.1"/>
    </source>
</evidence>
<dbReference type="Pfam" id="PF02800">
    <property type="entry name" value="Gp_dh_C"/>
    <property type="match status" value="1"/>
</dbReference>
<evidence type="ECO:0000256" key="6">
    <source>
        <dbReference type="ARBA" id="ARBA00052787"/>
    </source>
</evidence>
<dbReference type="Gramene" id="TVU48514">
    <property type="protein sequence ID" value="TVU48514"/>
    <property type="gene ID" value="EJB05_08152"/>
</dbReference>
<dbReference type="InterPro" id="IPR020828">
    <property type="entry name" value="GlycerAld_3-P_DH_NAD(P)-bd"/>
</dbReference>
<dbReference type="GO" id="GO:0051287">
    <property type="term" value="F:NAD binding"/>
    <property type="evidence" value="ECO:0007669"/>
    <property type="project" value="InterPro"/>
</dbReference>
<comment type="subunit">
    <text evidence="7">Tetramer of either four A chains (GAPDH 2) or two A and two B chains (GAPDH 1).</text>
</comment>
<evidence type="ECO:0000256" key="5">
    <source>
        <dbReference type="ARBA" id="ARBA00039137"/>
    </source>
</evidence>
<dbReference type="Pfam" id="PF00044">
    <property type="entry name" value="Gp_dh_N"/>
    <property type="match status" value="1"/>
</dbReference>
<dbReference type="EMBL" id="RWGY01000004">
    <property type="protein sequence ID" value="TVU48514.1"/>
    <property type="molecule type" value="Genomic_DNA"/>
</dbReference>
<dbReference type="InterPro" id="IPR020830">
    <property type="entry name" value="GlycerAld_3-P_DH_AS"/>
</dbReference>
<dbReference type="GO" id="GO:0019253">
    <property type="term" value="P:reductive pentose-phosphate cycle"/>
    <property type="evidence" value="ECO:0007669"/>
    <property type="project" value="UniProtKB-KW"/>
</dbReference>
<dbReference type="PROSITE" id="PS00071">
    <property type="entry name" value="GAPDH"/>
    <property type="match status" value="1"/>
</dbReference>
<dbReference type="SMART" id="SM00846">
    <property type="entry name" value="Gp_dh_N"/>
    <property type="match status" value="1"/>
</dbReference>
<evidence type="ECO:0000313" key="11">
    <source>
        <dbReference type="Proteomes" id="UP000324897"/>
    </source>
</evidence>
<evidence type="ECO:0000256" key="3">
    <source>
        <dbReference type="ARBA" id="ARBA00022567"/>
    </source>
</evidence>
<dbReference type="EC" id="1.2.1.13" evidence="5"/>
<dbReference type="FunFam" id="3.30.360.10:FF:000002">
    <property type="entry name" value="Glyceraldehyde-3-phosphate dehydrogenase"/>
    <property type="match status" value="1"/>
</dbReference>
<dbReference type="Gene3D" id="3.30.360.10">
    <property type="entry name" value="Dihydrodipicolinate Reductase, domain 2"/>
    <property type="match status" value="1"/>
</dbReference>
<dbReference type="InterPro" id="IPR036291">
    <property type="entry name" value="NAD(P)-bd_dom_sf"/>
</dbReference>
<dbReference type="InterPro" id="IPR020829">
    <property type="entry name" value="GlycerAld_3-P_DH_cat"/>
</dbReference>
<dbReference type="CDD" id="cd18126">
    <property type="entry name" value="GAPDH_I_C"/>
    <property type="match status" value="1"/>
</dbReference>
<evidence type="ECO:0000259" key="9">
    <source>
        <dbReference type="SMART" id="SM00846"/>
    </source>
</evidence>
<comment type="pathway">
    <text evidence="1">Carbohydrate biosynthesis; Calvin cycle.</text>
</comment>
<dbReference type="SUPFAM" id="SSF55347">
    <property type="entry name" value="Glyceraldehyde-3-phosphate dehydrogenase-like, C-terminal domain"/>
    <property type="match status" value="1"/>
</dbReference>
<evidence type="ECO:0000256" key="8">
    <source>
        <dbReference type="RuleBase" id="RU000397"/>
    </source>
</evidence>
<keyword evidence="4" id="KW-0560">Oxidoreductase</keyword>
<dbReference type="GO" id="GO:0047100">
    <property type="term" value="F:glyceraldehyde-3-phosphate dehydrogenase (NADP+) (phosphorylating) activity"/>
    <property type="evidence" value="ECO:0007669"/>
    <property type="project" value="UniProtKB-EC"/>
</dbReference>
<dbReference type="SUPFAM" id="SSF51735">
    <property type="entry name" value="NAD(P)-binding Rossmann-fold domains"/>
    <property type="match status" value="1"/>
</dbReference>
<dbReference type="Pfam" id="PF02672">
    <property type="entry name" value="CP12"/>
    <property type="match status" value="1"/>
</dbReference>
<dbReference type="OrthoDB" id="1152826at2759"/>
<comment type="similarity">
    <text evidence="2 8">Belongs to the glyceraldehyde-3-phosphate dehydrogenase family.</text>
</comment>
<dbReference type="Proteomes" id="UP000324897">
    <property type="component" value="Chromosome 5"/>
</dbReference>
<dbReference type="Gene3D" id="3.40.50.720">
    <property type="entry name" value="NAD(P)-binding Rossmann-like Domain"/>
    <property type="match status" value="1"/>
</dbReference>
<dbReference type="PRINTS" id="PR00078">
    <property type="entry name" value="G3PDHDRGNASE"/>
</dbReference>
<evidence type="ECO:0000256" key="7">
    <source>
        <dbReference type="ARBA" id="ARBA00063826"/>
    </source>
</evidence>
<evidence type="ECO:0000256" key="1">
    <source>
        <dbReference type="ARBA" id="ARBA00005215"/>
    </source>
</evidence>
<dbReference type="CDD" id="cd05214">
    <property type="entry name" value="GAPDH_I_N"/>
    <property type="match status" value="1"/>
</dbReference>
<comment type="caution">
    <text evidence="10">The sequence shown here is derived from an EMBL/GenBank/DDBJ whole genome shotgun (WGS) entry which is preliminary data.</text>
</comment>